<feature type="compositionally biased region" description="Basic and acidic residues" evidence="1">
    <location>
        <begin position="160"/>
        <end position="173"/>
    </location>
</feature>
<evidence type="ECO:0000313" key="3">
    <source>
        <dbReference type="EMBL" id="MXO91368.1"/>
    </source>
</evidence>
<feature type="signal peptide" evidence="2">
    <location>
        <begin position="1"/>
        <end position="22"/>
    </location>
</feature>
<feature type="chain" id="PRO_5033035754" evidence="2">
    <location>
        <begin position="23"/>
        <end position="194"/>
    </location>
</feature>
<dbReference type="AlphaFoldDB" id="A0A844ZUF2"/>
<evidence type="ECO:0000256" key="1">
    <source>
        <dbReference type="SAM" id="MobiDB-lite"/>
    </source>
</evidence>
<gene>
    <name evidence="3" type="ORF">GRI41_11080</name>
</gene>
<keyword evidence="4" id="KW-1185">Reference proteome</keyword>
<feature type="region of interest" description="Disordered" evidence="1">
    <location>
        <begin position="160"/>
        <end position="194"/>
    </location>
</feature>
<keyword evidence="2" id="KW-0732">Signal</keyword>
<name>A0A844ZUF2_9SPHN</name>
<comment type="caution">
    <text evidence="3">The sequence shown here is derived from an EMBL/GenBank/DDBJ whole genome shotgun (WGS) entry which is preliminary data.</text>
</comment>
<dbReference type="OrthoDB" id="7391233at2"/>
<accession>A0A844ZUF2</accession>
<dbReference type="RefSeq" id="WP_160605053.1">
    <property type="nucleotide sequence ID" value="NZ_WTYX01000002.1"/>
</dbReference>
<reference evidence="3 4" key="1">
    <citation type="submission" date="2019-12" db="EMBL/GenBank/DDBJ databases">
        <title>Genomic-based taxomic classification of the family Erythrobacteraceae.</title>
        <authorList>
            <person name="Xu L."/>
        </authorList>
    </citation>
    <scope>NUCLEOTIDE SEQUENCE [LARGE SCALE GENOMIC DNA]</scope>
    <source>
        <strain evidence="3 4">KCTC 52763</strain>
    </source>
</reference>
<evidence type="ECO:0000256" key="2">
    <source>
        <dbReference type="SAM" id="SignalP"/>
    </source>
</evidence>
<dbReference type="EMBL" id="WTYX01000002">
    <property type="protein sequence ID" value="MXO91368.1"/>
    <property type="molecule type" value="Genomic_DNA"/>
</dbReference>
<protein>
    <submittedName>
        <fullName evidence="3">Uncharacterized protein</fullName>
    </submittedName>
</protein>
<evidence type="ECO:0000313" key="4">
    <source>
        <dbReference type="Proteomes" id="UP000442714"/>
    </source>
</evidence>
<sequence length="194" mass="20834">MKRILVSAAIASAAMLPGAVSAQDEVGPSDDVCMAIVYGEDEAPACDDGMIVVIARLPDGDRYRIPENLRFSDDPENTAWARRVESLEMIGSFGALSCSTAAAGGFTGCTQQLLEQAYGEKRNSSNVRFSELIAAARAERLSSIDAEAAAEQQRVEQIEREYMERLEAERDAPTPDETAEESSNLPDPGAQTDG</sequence>
<dbReference type="Proteomes" id="UP000442714">
    <property type="component" value="Unassembled WGS sequence"/>
</dbReference>
<proteinExistence type="predicted"/>
<organism evidence="3 4">
    <name type="scientific">Pontixanthobacter aquaemixtae</name>
    <dbReference type="NCBI Taxonomy" id="1958940"/>
    <lineage>
        <taxon>Bacteria</taxon>
        <taxon>Pseudomonadati</taxon>
        <taxon>Pseudomonadota</taxon>
        <taxon>Alphaproteobacteria</taxon>
        <taxon>Sphingomonadales</taxon>
        <taxon>Erythrobacteraceae</taxon>
        <taxon>Pontixanthobacter</taxon>
    </lineage>
</organism>